<evidence type="ECO:0000256" key="12">
    <source>
        <dbReference type="ARBA" id="ARBA00041756"/>
    </source>
</evidence>
<sequence length="403" mass="41638">MSRRVVITAIGLASPVGDTPDACFDALIAGACGVTPHPDPAIGRDVGYVRGDMTVNLPGNQAIMLDRVSHLALYVAKQALEAGRLGTEQQAECGVFVGTGIGGVSTLCDAVGAFHDKIPRRAQLVIPAVMPNAPAAHIAQHMTSTQEAQTYATACTAGAVAIGEAFRRIRDGYLDVALAGGTEAMLRPELMQAWGQLQVLCRDASAEPYGGCRPFSKGRTGFALGEGAAMLLLETYEHAMARGATPIAEVCGYGVSNDGTHPLRPNPSGQALAIARAMQQAGLAPEDVGYINAHATGTLTGDRVETAAIRQVFGQAADRLAVSSIKGAIGHLIGAGGAVETAVTALALQRQVLPPTLRFEGGDPQCDLDYVPNQARRVEGLSVALSHSFGMGGNNAVLALRGV</sequence>
<evidence type="ECO:0000256" key="11">
    <source>
        <dbReference type="ARBA" id="ARBA00039445"/>
    </source>
</evidence>
<keyword evidence="8" id="KW-1133">Transmembrane helix</keyword>
<keyword evidence="4" id="KW-1003">Cell membrane</keyword>
<dbReference type="CDD" id="cd00834">
    <property type="entry name" value="KAS_I_II"/>
    <property type="match status" value="1"/>
</dbReference>
<keyword evidence="3" id="KW-0536">Nodulation</keyword>
<dbReference type="AlphaFoldDB" id="A0A2V1JZT4"/>
<gene>
    <name evidence="15" type="ORF">DD235_12325</name>
</gene>
<accession>A0A2V1JZT4</accession>
<evidence type="ECO:0000256" key="13">
    <source>
        <dbReference type="RuleBase" id="RU003694"/>
    </source>
</evidence>
<evidence type="ECO:0000256" key="1">
    <source>
        <dbReference type="ARBA" id="ARBA00004533"/>
    </source>
</evidence>
<evidence type="ECO:0000256" key="10">
    <source>
        <dbReference type="ARBA" id="ARBA00037576"/>
    </source>
</evidence>
<dbReference type="PROSITE" id="PS52004">
    <property type="entry name" value="KS3_2"/>
    <property type="match status" value="1"/>
</dbReference>
<dbReference type="EMBL" id="QETA01000005">
    <property type="protein sequence ID" value="PWF22161.1"/>
    <property type="molecule type" value="Genomic_DNA"/>
</dbReference>
<comment type="subcellular location">
    <subcellularLocation>
        <location evidence="1">Cell inner membrane</location>
    </subcellularLocation>
</comment>
<dbReference type="SMART" id="SM00825">
    <property type="entry name" value="PKS_KS"/>
    <property type="match status" value="1"/>
</dbReference>
<dbReference type="SUPFAM" id="SSF53901">
    <property type="entry name" value="Thiolase-like"/>
    <property type="match status" value="2"/>
</dbReference>
<reference evidence="16" key="1">
    <citation type="submission" date="2018-05" db="EMBL/GenBank/DDBJ databases">
        <authorList>
            <person name="Li Y."/>
        </authorList>
    </citation>
    <scope>NUCLEOTIDE SEQUENCE [LARGE SCALE GENOMIC DNA]</scope>
    <source>
        <strain evidence="16">3d-2-2</strain>
    </source>
</reference>
<dbReference type="InterPro" id="IPR000794">
    <property type="entry name" value="Beta-ketoacyl_synthase"/>
</dbReference>
<evidence type="ECO:0000256" key="9">
    <source>
        <dbReference type="ARBA" id="ARBA00023136"/>
    </source>
</evidence>
<evidence type="ECO:0000256" key="5">
    <source>
        <dbReference type="ARBA" id="ARBA00022519"/>
    </source>
</evidence>
<name>A0A2V1JZT4_9BURK</name>
<dbReference type="Pfam" id="PF02801">
    <property type="entry name" value="Ketoacyl-synt_C"/>
    <property type="match status" value="1"/>
</dbReference>
<dbReference type="RefSeq" id="WP_109062400.1">
    <property type="nucleotide sequence ID" value="NZ_QETA01000005.1"/>
</dbReference>
<dbReference type="PANTHER" id="PTHR11712:SF352">
    <property type="entry name" value="3-OXOACYL-[ACYL-CARRIER-PROTEIN] SYNTHASE"/>
    <property type="match status" value="1"/>
</dbReference>
<evidence type="ECO:0000256" key="8">
    <source>
        <dbReference type="ARBA" id="ARBA00022989"/>
    </source>
</evidence>
<comment type="similarity">
    <text evidence="2 13">Belongs to the thiolase-like superfamily. Beta-ketoacyl-ACP synthases family.</text>
</comment>
<dbReference type="Proteomes" id="UP000245212">
    <property type="component" value="Unassembled WGS sequence"/>
</dbReference>
<dbReference type="InterPro" id="IPR016039">
    <property type="entry name" value="Thiolase-like"/>
</dbReference>
<keyword evidence="5" id="KW-0997">Cell inner membrane</keyword>
<evidence type="ECO:0000313" key="15">
    <source>
        <dbReference type="EMBL" id="PWF22161.1"/>
    </source>
</evidence>
<dbReference type="Gene3D" id="3.40.47.10">
    <property type="match status" value="1"/>
</dbReference>
<proteinExistence type="inferred from homology"/>
<dbReference type="InterPro" id="IPR014030">
    <property type="entry name" value="Ketoacyl_synth_N"/>
</dbReference>
<keyword evidence="6 13" id="KW-0808">Transferase</keyword>
<evidence type="ECO:0000256" key="3">
    <source>
        <dbReference type="ARBA" id="ARBA00022458"/>
    </source>
</evidence>
<dbReference type="InterPro" id="IPR014031">
    <property type="entry name" value="Ketoacyl_synth_C"/>
</dbReference>
<dbReference type="InterPro" id="IPR020841">
    <property type="entry name" value="PKS_Beta-ketoAc_synthase_dom"/>
</dbReference>
<dbReference type="Pfam" id="PF00109">
    <property type="entry name" value="ketoacyl-synt"/>
    <property type="match status" value="1"/>
</dbReference>
<keyword evidence="16" id="KW-1185">Reference proteome</keyword>
<evidence type="ECO:0000256" key="2">
    <source>
        <dbReference type="ARBA" id="ARBA00008467"/>
    </source>
</evidence>
<keyword evidence="9" id="KW-0472">Membrane</keyword>
<feature type="domain" description="Ketosynthase family 3 (KS3)" evidence="14">
    <location>
        <begin position="2"/>
        <end position="402"/>
    </location>
</feature>
<dbReference type="PANTHER" id="PTHR11712">
    <property type="entry name" value="POLYKETIDE SYNTHASE-RELATED"/>
    <property type="match status" value="1"/>
</dbReference>
<dbReference type="GO" id="GO:0005886">
    <property type="term" value="C:plasma membrane"/>
    <property type="evidence" value="ECO:0007669"/>
    <property type="project" value="UniProtKB-SubCell"/>
</dbReference>
<protein>
    <recommendedName>
        <fullName evidence="11">Nodulation protein E</fullName>
    </recommendedName>
    <alternativeName>
        <fullName evidence="12">Host-specificity of nodulation protein B</fullName>
    </alternativeName>
</protein>
<organism evidence="15 16">
    <name type="scientific">Corticimicrobacter populi</name>
    <dbReference type="NCBI Taxonomy" id="2175229"/>
    <lineage>
        <taxon>Bacteria</taxon>
        <taxon>Pseudomonadati</taxon>
        <taxon>Pseudomonadota</taxon>
        <taxon>Betaproteobacteria</taxon>
        <taxon>Burkholderiales</taxon>
        <taxon>Alcaligenaceae</taxon>
        <taxon>Corticimicrobacter</taxon>
    </lineage>
</organism>
<comment type="function">
    <text evidence="10">Proposed to synthesize NOD factor fatty acyl chain. Involved in the synthesis of a highly unsaturated fatty acid moiety, which forms part of a lipo-oligosaccharide that is responsible for host specificity.</text>
</comment>
<comment type="caution">
    <text evidence="15">The sequence shown here is derived from an EMBL/GenBank/DDBJ whole genome shotgun (WGS) entry which is preliminary data.</text>
</comment>
<evidence type="ECO:0000256" key="6">
    <source>
        <dbReference type="ARBA" id="ARBA00022679"/>
    </source>
</evidence>
<dbReference type="GO" id="GO:0006633">
    <property type="term" value="P:fatty acid biosynthetic process"/>
    <property type="evidence" value="ECO:0007669"/>
    <property type="project" value="TreeGrafter"/>
</dbReference>
<evidence type="ECO:0000259" key="14">
    <source>
        <dbReference type="PROSITE" id="PS52004"/>
    </source>
</evidence>
<dbReference type="GO" id="GO:0004315">
    <property type="term" value="F:3-oxoacyl-[acyl-carrier-protein] synthase activity"/>
    <property type="evidence" value="ECO:0007669"/>
    <property type="project" value="TreeGrafter"/>
</dbReference>
<evidence type="ECO:0000313" key="16">
    <source>
        <dbReference type="Proteomes" id="UP000245212"/>
    </source>
</evidence>
<keyword evidence="7" id="KW-0812">Transmembrane</keyword>
<evidence type="ECO:0000256" key="7">
    <source>
        <dbReference type="ARBA" id="ARBA00022692"/>
    </source>
</evidence>
<evidence type="ECO:0000256" key="4">
    <source>
        <dbReference type="ARBA" id="ARBA00022475"/>
    </source>
</evidence>